<evidence type="ECO:0000313" key="6">
    <source>
        <dbReference type="Proteomes" id="UP000269499"/>
    </source>
</evidence>
<keyword evidence="2" id="KW-0378">Hydrolase</keyword>
<evidence type="ECO:0000256" key="2">
    <source>
        <dbReference type="ARBA" id="ARBA00022801"/>
    </source>
</evidence>
<dbReference type="Pfam" id="PF00449">
    <property type="entry name" value="Urease_alpha"/>
    <property type="match status" value="1"/>
</dbReference>
<dbReference type="InterPro" id="IPR032466">
    <property type="entry name" value="Metal_Hydrolase"/>
</dbReference>
<dbReference type="SUPFAM" id="SSF51556">
    <property type="entry name" value="Metallo-dependent hydrolases"/>
    <property type="match status" value="1"/>
</dbReference>
<proteinExistence type="predicted"/>
<dbReference type="SUPFAM" id="SSF51338">
    <property type="entry name" value="Composite domain of metallo-dependent hydrolases"/>
    <property type="match status" value="1"/>
</dbReference>
<gene>
    <name evidence="5" type="ORF">DRJ26_04430</name>
</gene>
<name>A0A497EZ35_9CREN</name>
<dbReference type="GO" id="GO:0005829">
    <property type="term" value="C:cytosol"/>
    <property type="evidence" value="ECO:0007669"/>
    <property type="project" value="TreeGrafter"/>
</dbReference>
<dbReference type="Gene3D" id="3.20.20.140">
    <property type="entry name" value="Metal-dependent hydrolases"/>
    <property type="match status" value="1"/>
</dbReference>
<evidence type="ECO:0000259" key="4">
    <source>
        <dbReference type="Pfam" id="PF07969"/>
    </source>
</evidence>
<dbReference type="InterPro" id="IPR013108">
    <property type="entry name" value="Amidohydro_3"/>
</dbReference>
<evidence type="ECO:0000256" key="1">
    <source>
        <dbReference type="ARBA" id="ARBA00022723"/>
    </source>
</evidence>
<keyword evidence="1" id="KW-0479">Metal-binding</keyword>
<dbReference type="PANTHER" id="PTHR11647:SF1">
    <property type="entry name" value="COLLAPSIN RESPONSE MEDIATOR PROTEIN"/>
    <property type="match status" value="1"/>
</dbReference>
<organism evidence="5 6">
    <name type="scientific">Thermoproteota archaeon</name>
    <dbReference type="NCBI Taxonomy" id="2056631"/>
    <lineage>
        <taxon>Archaea</taxon>
        <taxon>Thermoproteota</taxon>
    </lineage>
</organism>
<feature type="domain" description="Urease alpha-subunit N-terminal" evidence="3">
    <location>
        <begin position="5"/>
        <end position="41"/>
    </location>
</feature>
<dbReference type="PANTHER" id="PTHR11647">
    <property type="entry name" value="HYDRANTOINASE/DIHYDROPYRIMIDINASE FAMILY MEMBER"/>
    <property type="match status" value="1"/>
</dbReference>
<dbReference type="InterPro" id="IPR011612">
    <property type="entry name" value="Urease_alpha_N_dom"/>
</dbReference>
<dbReference type="GO" id="GO:0046872">
    <property type="term" value="F:metal ion binding"/>
    <property type="evidence" value="ECO:0007669"/>
    <property type="project" value="UniProtKB-KW"/>
</dbReference>
<feature type="domain" description="Amidohydrolase 3" evidence="4">
    <location>
        <begin position="47"/>
        <end position="189"/>
    </location>
</feature>
<evidence type="ECO:0000259" key="3">
    <source>
        <dbReference type="Pfam" id="PF00449"/>
    </source>
</evidence>
<dbReference type="Pfam" id="PF07969">
    <property type="entry name" value="Amidohydro_3"/>
    <property type="match status" value="1"/>
</dbReference>
<sequence length="312" mass="33934">MTINFDIIIRDGVIVDGTGNPWFKADVGIRDGKIIAVGKLKSCSADEVIYAGELIVCPGFIDVHSHSDFTLLVNPKAESKIRQGVTTEVIGNCGFSAAPITSEHARNWVSKRLSRYGLKPTWSTFSEYLEALDKVGLSINVASLVGHSTIRMCVMDFEAREPSRDELSEMKSLVAEAMEAGAFGMSTGLVYPPGRYAKTNEIIELCKVVAKYGGVYASHIRGERETIVEAVLEAIRIGEESGVSVQISHHPAKIGGWGKSRETLKLIDEARSRGVDVTCDLHPYIAGSTGLSSILPPWAQEGGPRKIMERIK</sequence>
<reference evidence="5 6" key="1">
    <citation type="submission" date="2018-06" db="EMBL/GenBank/DDBJ databases">
        <title>Extensive metabolic versatility and redundancy in microbially diverse, dynamic hydrothermal sediments.</title>
        <authorList>
            <person name="Dombrowski N."/>
            <person name="Teske A."/>
            <person name="Baker B.J."/>
        </authorList>
    </citation>
    <scope>NUCLEOTIDE SEQUENCE [LARGE SCALE GENOMIC DNA]</scope>
    <source>
        <strain evidence="5">B20_G2</strain>
    </source>
</reference>
<dbReference type="CDD" id="cd01297">
    <property type="entry name" value="D-aminoacylase"/>
    <property type="match status" value="1"/>
</dbReference>
<evidence type="ECO:0000313" key="5">
    <source>
        <dbReference type="EMBL" id="RLE52653.1"/>
    </source>
</evidence>
<dbReference type="Proteomes" id="UP000269499">
    <property type="component" value="Unassembled WGS sequence"/>
</dbReference>
<dbReference type="GO" id="GO:0016812">
    <property type="term" value="F:hydrolase activity, acting on carbon-nitrogen (but not peptide) bonds, in cyclic amides"/>
    <property type="evidence" value="ECO:0007669"/>
    <property type="project" value="TreeGrafter"/>
</dbReference>
<accession>A0A497EZ35</accession>
<dbReference type="InterPro" id="IPR011059">
    <property type="entry name" value="Metal-dep_hydrolase_composite"/>
</dbReference>
<feature type="non-terminal residue" evidence="5">
    <location>
        <position position="312"/>
    </location>
</feature>
<protein>
    <submittedName>
        <fullName evidence="5">D-aminoacylase</fullName>
    </submittedName>
</protein>
<dbReference type="AlphaFoldDB" id="A0A497EZ35"/>
<dbReference type="InterPro" id="IPR050378">
    <property type="entry name" value="Metallo-dep_Hydrolases_sf"/>
</dbReference>
<comment type="caution">
    <text evidence="5">The sequence shown here is derived from an EMBL/GenBank/DDBJ whole genome shotgun (WGS) entry which is preliminary data.</text>
</comment>
<dbReference type="EMBL" id="QMRA01000105">
    <property type="protein sequence ID" value="RLE52653.1"/>
    <property type="molecule type" value="Genomic_DNA"/>
</dbReference>